<keyword evidence="4" id="KW-1185">Reference proteome</keyword>
<dbReference type="AlphaFoldDB" id="H0EWV2"/>
<comment type="caution">
    <text evidence="3">The sequence shown here is derived from an EMBL/GenBank/DDBJ whole genome shotgun (WGS) entry which is preliminary data.</text>
</comment>
<proteinExistence type="predicted"/>
<name>H0EWV2_GLAL7</name>
<organism evidence="3 4">
    <name type="scientific">Glarea lozoyensis (strain ATCC 74030 / MF5533)</name>
    <dbReference type="NCBI Taxonomy" id="1104152"/>
    <lineage>
        <taxon>Eukaryota</taxon>
        <taxon>Fungi</taxon>
        <taxon>Dikarya</taxon>
        <taxon>Ascomycota</taxon>
        <taxon>Pezizomycotina</taxon>
        <taxon>Leotiomycetes</taxon>
        <taxon>Helotiales</taxon>
        <taxon>Helotiaceae</taxon>
        <taxon>Glarea</taxon>
    </lineage>
</organism>
<evidence type="ECO:0000313" key="3">
    <source>
        <dbReference type="EMBL" id="EHK97021.1"/>
    </source>
</evidence>
<dbReference type="EMBL" id="AGUE01000213">
    <property type="protein sequence ID" value="EHK97021.1"/>
    <property type="molecule type" value="Genomic_DNA"/>
</dbReference>
<evidence type="ECO:0000313" key="4">
    <source>
        <dbReference type="Proteomes" id="UP000005446"/>
    </source>
</evidence>
<dbReference type="OrthoDB" id="5326588at2759"/>
<evidence type="ECO:0000256" key="2">
    <source>
        <dbReference type="SAM" id="MobiDB-lite"/>
    </source>
</evidence>
<feature type="region of interest" description="Disordered" evidence="2">
    <location>
        <begin position="698"/>
        <end position="752"/>
    </location>
</feature>
<feature type="compositionally biased region" description="Basic and acidic residues" evidence="2">
    <location>
        <begin position="733"/>
        <end position="742"/>
    </location>
</feature>
<feature type="compositionally biased region" description="Low complexity" evidence="2">
    <location>
        <begin position="157"/>
        <end position="168"/>
    </location>
</feature>
<keyword evidence="1" id="KW-0175">Coiled coil</keyword>
<feature type="coiled-coil region" evidence="1">
    <location>
        <begin position="11"/>
        <end position="69"/>
    </location>
</feature>
<feature type="region of interest" description="Disordered" evidence="2">
    <location>
        <begin position="129"/>
        <end position="201"/>
    </location>
</feature>
<feature type="compositionally biased region" description="Low complexity" evidence="2">
    <location>
        <begin position="136"/>
        <end position="150"/>
    </location>
</feature>
<dbReference type="InParanoid" id="H0EWV2"/>
<sequence length="1160" mass="134283">MDMDYGHEKYLDVLQGQKATIAKALERLERRTAEVLYKTEKWFEWVQGCQMEEEQNREKEQKKVKMEAALWKRHWKATEQRMREHRAKEDKQRQDAFLEKVYKERLAERDAEDESDIDWDPIEGVLEDSRGNYIDAPSNNANPAATTTPSKQSAKAPSVSQSTPTTSSRKSKKKKSSNSTGNVEPVTPKTQDQAPDKSLIETKEEMVNRLKFGTQYNRTKSRGLMIAGTVENPVMELKTVTFPEDEIERLLQEVYEIKQLLFCRLLLSHAALLPAALRAKSVEEFLSDEEVTPAALRDLCLKMESPGLQEIRDACADLFRADEEEDDEPKPVKPESPKDELAYLNGWGGKRPGALPDKWISKRDKIAAKKEERAASGKGTSVDEALGTMGGGMIDFGQSEQETLEQQKIKVNICGRSIWNYPSSKAMTRKGWLQFCIIAKDSRLEDAIALCRHWDEFYELNILACWHYFPGANWADFVGSRPRQQMLQLGFITYYESDSPDAMELTVRHTQGGRRGQNRRAHAMFEARNIMCAHIKRDDQLLYKAHRCRVGKDLYNSEAEILKTLCRPEDSERVKDIRPGEDTISIWEQMNSMQTQFFYGEVEDITRQQEELERRKAEFQLSIANGAEPPEPTNPFPRSLFYNDADALEDAILFPEELQQKTLDPSLIGKISPIKAWEDDGFALKNFVRGLDLVDSDLETETEDDGESWQTESSEDEYELDAWTANGSDEDGDHEKCKHEESTTSDDDGKEISDELLDKLLPAGYMDLMKKCMAKPRDKRDLGDHDRMDDDFMTYLDKEKARIFKEVWHKADLEPLAQERYIEMLDMVKTFRKWGRRSEKSMTNEKSFIHLTIMAEMEVVREDSKDAQKAIAKVMPFFRSDFLKSEMGAKFKDSLMFNQSERAKHVPDCRTSTSTMYRSAKFWQPFEEAEDKMKHEEDMEALPEEWDLKTRPIIAHLYKAGVIRTRPDEYYSGQVTCTTEPSRPNTLDMFIDYRHQMDNITMGSHMQNPYLIPSFKTTAAAFQAKHPEARFSVLRLWSAPHFYPLMIGPHNHDATSFRDILGRRFIWMFIPKDMPCSEWSMHHTIRLRVEPHEAYFNGRVKIKRDKLLVMGETEDECLKLTCAAVMAVQMRPWRMEIDVWKSFFGVERGFVEGLDEAWLS</sequence>
<dbReference type="HOGENOM" id="CLU_002757_0_0_1"/>
<accession>H0EWV2</accession>
<protein>
    <submittedName>
        <fullName evidence="3">Uncharacterized protein</fullName>
    </submittedName>
</protein>
<evidence type="ECO:0000256" key="1">
    <source>
        <dbReference type="SAM" id="Coils"/>
    </source>
</evidence>
<feature type="compositionally biased region" description="Acidic residues" evidence="2">
    <location>
        <begin position="698"/>
        <end position="720"/>
    </location>
</feature>
<gene>
    <name evidence="3" type="ORF">M7I_7276</name>
</gene>
<reference evidence="3 4" key="1">
    <citation type="journal article" date="2012" name="Eukaryot. Cell">
        <title>Genome sequence of the fungus Glarea lozoyensis: the first genome sequence of a species from the Helotiaceae family.</title>
        <authorList>
            <person name="Youssar L."/>
            <person name="Gruening B.A."/>
            <person name="Erxleben A."/>
            <person name="Guenther S."/>
            <person name="Huettel W."/>
        </authorList>
    </citation>
    <scope>NUCLEOTIDE SEQUENCE [LARGE SCALE GENOMIC DNA]</scope>
    <source>
        <strain evidence="4">ATCC 74030 / MF5533</strain>
    </source>
</reference>
<dbReference type="Proteomes" id="UP000005446">
    <property type="component" value="Unassembled WGS sequence"/>
</dbReference>